<keyword evidence="2" id="KW-0812">Transmembrane</keyword>
<dbReference type="InterPro" id="IPR011990">
    <property type="entry name" value="TPR-like_helical_dom_sf"/>
</dbReference>
<dbReference type="Gene3D" id="1.25.40.10">
    <property type="entry name" value="Tetratricopeptide repeat domain"/>
    <property type="match status" value="2"/>
</dbReference>
<dbReference type="InterPro" id="IPR019734">
    <property type="entry name" value="TPR_rpt"/>
</dbReference>
<feature type="region of interest" description="Disordered" evidence="1">
    <location>
        <begin position="336"/>
        <end position="382"/>
    </location>
</feature>
<feature type="compositionally biased region" description="Basic and acidic residues" evidence="1">
    <location>
        <begin position="157"/>
        <end position="170"/>
    </location>
</feature>
<dbReference type="EMBL" id="UOFL01000171">
    <property type="protein sequence ID" value="VAW79250.1"/>
    <property type="molecule type" value="Genomic_DNA"/>
</dbReference>
<proteinExistence type="predicted"/>
<dbReference type="SUPFAM" id="SSF81901">
    <property type="entry name" value="HCP-like"/>
    <property type="match status" value="1"/>
</dbReference>
<name>A0A3B0YRA7_9ZZZZ</name>
<feature type="compositionally biased region" description="Low complexity" evidence="1">
    <location>
        <begin position="173"/>
        <end position="186"/>
    </location>
</feature>
<dbReference type="Pfam" id="PF14559">
    <property type="entry name" value="TPR_19"/>
    <property type="match status" value="1"/>
</dbReference>
<accession>A0A3B0YRA7</accession>
<dbReference type="PROSITE" id="PS50005">
    <property type="entry name" value="TPR"/>
    <property type="match status" value="1"/>
</dbReference>
<sequence length="590" mass="65823">MSLLLDALKNAENVENIDNKSDMDKNKATQENLVADGSNETFDRETISNVDIEEPALPPRNKVDTALDKNTLREQVQETIIDKPIEDPRHESDKQNLIAAQRYGVRHAESSIDDASHTADDNQRRATDAHQTPLNTGKLHWDLPSNSPSNTSAESIKPVDVKPVDVKPENKQTNTDTNNRGNTNSTIPQAEGYINESHSSLPEEASDKPQFFHYSKPTEHSNHKTILVIIFILIGAAAGTILLFILNQLDSRASLFSRPNTVSKTIATSHNTVSQRLSKPADVDSITANPKSTKINKVLGATKNKTRPNKTFKTTTLIQQKQIADQLITLNAGAKNKQRLSSLDPKNPTSKDGHSSHKSTITNTSGTIGTQDISSHQNTPPQKNVIRIIKHKISVSNKSHLMDAYRYYQQRRYNKASLLYKKVLSDNNKSRDALLGLAAIAIHKKEFSQAVTYYKSLLRFDPKDRLALGGLISLKQHQNPATTVSFINQLIKQRPSAYLFFLLGNIYSSNNSWPEAQSAYFTAWNGDNTKPDYAFNLAISLDSLKQHSSALYYYQIALKLSNTNTAGFDRRLLIQRIEDLSKKNQSGSKQ</sequence>
<evidence type="ECO:0000256" key="2">
    <source>
        <dbReference type="SAM" id="Phobius"/>
    </source>
</evidence>
<feature type="region of interest" description="Disordered" evidence="1">
    <location>
        <begin position="108"/>
        <end position="189"/>
    </location>
</feature>
<gene>
    <name evidence="3" type="ORF">MNBD_GAMMA12-445</name>
</gene>
<keyword evidence="2" id="KW-1133">Transmembrane helix</keyword>
<feature type="compositionally biased region" description="Basic and acidic residues" evidence="1">
    <location>
        <begin position="108"/>
        <end position="128"/>
    </location>
</feature>
<dbReference type="SMART" id="SM00028">
    <property type="entry name" value="TPR"/>
    <property type="match status" value="2"/>
</dbReference>
<dbReference type="AlphaFoldDB" id="A0A3B0YRA7"/>
<feature type="compositionally biased region" description="Polar residues" evidence="1">
    <location>
        <begin position="371"/>
        <end position="382"/>
    </location>
</feature>
<feature type="compositionally biased region" description="Low complexity" evidence="1">
    <location>
        <begin position="359"/>
        <end position="370"/>
    </location>
</feature>
<feature type="transmembrane region" description="Helical" evidence="2">
    <location>
        <begin position="226"/>
        <end position="246"/>
    </location>
</feature>
<evidence type="ECO:0008006" key="4">
    <source>
        <dbReference type="Google" id="ProtNLM"/>
    </source>
</evidence>
<organism evidence="3">
    <name type="scientific">hydrothermal vent metagenome</name>
    <dbReference type="NCBI Taxonomy" id="652676"/>
    <lineage>
        <taxon>unclassified sequences</taxon>
        <taxon>metagenomes</taxon>
        <taxon>ecological metagenomes</taxon>
    </lineage>
</organism>
<keyword evidence="2" id="KW-0472">Membrane</keyword>
<evidence type="ECO:0000313" key="3">
    <source>
        <dbReference type="EMBL" id="VAW79250.1"/>
    </source>
</evidence>
<evidence type="ECO:0000256" key="1">
    <source>
        <dbReference type="SAM" id="MobiDB-lite"/>
    </source>
</evidence>
<feature type="compositionally biased region" description="Polar residues" evidence="1">
    <location>
        <begin position="144"/>
        <end position="154"/>
    </location>
</feature>
<protein>
    <recommendedName>
        <fullName evidence="4">Tetratricopeptide repeat protein</fullName>
    </recommendedName>
</protein>
<reference evidence="3" key="1">
    <citation type="submission" date="2018-06" db="EMBL/GenBank/DDBJ databases">
        <authorList>
            <person name="Zhirakovskaya E."/>
        </authorList>
    </citation>
    <scope>NUCLEOTIDE SEQUENCE</scope>
</reference>